<sequence length="207" mass="23333">MLPAFFASVGSILVNATRIINTVVIAIKAIQVIANTIMAVCKELGLIENKDINVEELGSKALAAEEEGIKPENFETYEAYVKEIEKFEVDPTKAESWSEEEKATRGTIVTTGLLLEKYGPVVADVIVELSKRPDFFTTDRVKLYLDLASDQQIDIQQISRYLNGDIKNFNELRTINDVMLEIETKLNPHLTTEEKQQNINEQKAQQQ</sequence>
<comment type="caution">
    <text evidence="1">The sequence shown here is derived from an EMBL/GenBank/DDBJ whole genome shotgun (WGS) entry which is preliminary data.</text>
</comment>
<gene>
    <name evidence="1" type="ORF">JCM9140_3683</name>
</gene>
<dbReference type="AlphaFoldDB" id="W4Q635"/>
<dbReference type="STRING" id="1236970.JCM9140_3683"/>
<keyword evidence="2" id="KW-1185">Reference proteome</keyword>
<dbReference type="OrthoDB" id="2991678at2"/>
<accession>W4Q635</accession>
<reference evidence="1" key="1">
    <citation type="journal article" date="2014" name="Genome Announc.">
        <title>Draft Genome Sequences of Three Alkaliphilic Bacillus Strains, Bacillus wakoensis JCM 9140T, Bacillus akibai JCM 9157T, and Bacillus hemicellulosilyticus JCM 9152T.</title>
        <authorList>
            <person name="Yuki M."/>
            <person name="Oshima K."/>
            <person name="Suda W."/>
            <person name="Oshida Y."/>
            <person name="Kitamura K."/>
            <person name="Iida T."/>
            <person name="Hattori M."/>
            <person name="Ohkuma M."/>
        </authorList>
    </citation>
    <scope>NUCLEOTIDE SEQUENCE [LARGE SCALE GENOMIC DNA]</scope>
    <source>
        <strain evidence="1">JCM 9140</strain>
    </source>
</reference>
<name>W4Q635_9BACI</name>
<dbReference type="RefSeq" id="WP_034748909.1">
    <property type="nucleotide sequence ID" value="NZ_BAUT01000054.1"/>
</dbReference>
<protein>
    <submittedName>
        <fullName evidence="1">Uncharacterized protein</fullName>
    </submittedName>
</protein>
<dbReference type="Proteomes" id="UP000018890">
    <property type="component" value="Unassembled WGS sequence"/>
</dbReference>
<proteinExistence type="predicted"/>
<evidence type="ECO:0000313" key="1">
    <source>
        <dbReference type="EMBL" id="GAE27531.1"/>
    </source>
</evidence>
<organism evidence="1 2">
    <name type="scientific">Halalkalibacter wakoensis JCM 9140</name>
    <dbReference type="NCBI Taxonomy" id="1236970"/>
    <lineage>
        <taxon>Bacteria</taxon>
        <taxon>Bacillati</taxon>
        <taxon>Bacillota</taxon>
        <taxon>Bacilli</taxon>
        <taxon>Bacillales</taxon>
        <taxon>Bacillaceae</taxon>
        <taxon>Halalkalibacter</taxon>
    </lineage>
</organism>
<evidence type="ECO:0000313" key="2">
    <source>
        <dbReference type="Proteomes" id="UP000018890"/>
    </source>
</evidence>
<dbReference type="EMBL" id="BAUT01000054">
    <property type="protein sequence ID" value="GAE27531.1"/>
    <property type="molecule type" value="Genomic_DNA"/>
</dbReference>